<comment type="caution">
    <text evidence="2">The sequence shown here is derived from an EMBL/GenBank/DDBJ whole genome shotgun (WGS) entry which is preliminary data.</text>
</comment>
<keyword evidence="1 2" id="KW-0808">Transferase</keyword>
<name>A0A438FKH4_VITVI</name>
<reference evidence="2 3" key="1">
    <citation type="journal article" date="2018" name="PLoS Genet.">
        <title>Population sequencing reveals clonal diversity and ancestral inbreeding in the grapevine cultivar Chardonnay.</title>
        <authorList>
            <person name="Roach M.J."/>
            <person name="Johnson D.L."/>
            <person name="Bohlmann J."/>
            <person name="van Vuuren H.J."/>
            <person name="Jones S.J."/>
            <person name="Pretorius I.S."/>
            <person name="Schmidt S.A."/>
            <person name="Borneman A.R."/>
        </authorList>
    </citation>
    <scope>NUCLEOTIDE SEQUENCE [LARGE SCALE GENOMIC DNA]</scope>
    <source>
        <strain evidence="3">cv. Chardonnay</strain>
        <tissue evidence="2">Leaf</tissue>
    </source>
</reference>
<accession>A0A438FKH4</accession>
<dbReference type="InterPro" id="IPR023213">
    <property type="entry name" value="CAT-like_dom_sf"/>
</dbReference>
<dbReference type="Proteomes" id="UP000288805">
    <property type="component" value="Unassembled WGS sequence"/>
</dbReference>
<dbReference type="GO" id="GO:0016740">
    <property type="term" value="F:transferase activity"/>
    <property type="evidence" value="ECO:0007669"/>
    <property type="project" value="UniProtKB-KW"/>
</dbReference>
<dbReference type="Gene3D" id="3.30.559.10">
    <property type="entry name" value="Chloramphenicol acetyltransferase-like domain"/>
    <property type="match status" value="3"/>
</dbReference>
<dbReference type="Pfam" id="PF02458">
    <property type="entry name" value="Transferase"/>
    <property type="match status" value="2"/>
</dbReference>
<evidence type="ECO:0000313" key="2">
    <source>
        <dbReference type="EMBL" id="RVW60525.1"/>
    </source>
</evidence>
<proteinExistence type="predicted"/>
<dbReference type="AlphaFoldDB" id="A0A438FKH4"/>
<dbReference type="InterPro" id="IPR051283">
    <property type="entry name" value="Sec_Metabolite_Acyltrans"/>
</dbReference>
<dbReference type="EMBL" id="QGNW01000855">
    <property type="protein sequence ID" value="RVW60525.1"/>
    <property type="molecule type" value="Genomic_DNA"/>
</dbReference>
<evidence type="ECO:0000313" key="3">
    <source>
        <dbReference type="Proteomes" id="UP000288805"/>
    </source>
</evidence>
<organism evidence="2 3">
    <name type="scientific">Vitis vinifera</name>
    <name type="common">Grape</name>
    <dbReference type="NCBI Taxonomy" id="29760"/>
    <lineage>
        <taxon>Eukaryota</taxon>
        <taxon>Viridiplantae</taxon>
        <taxon>Streptophyta</taxon>
        <taxon>Embryophyta</taxon>
        <taxon>Tracheophyta</taxon>
        <taxon>Spermatophyta</taxon>
        <taxon>Magnoliopsida</taxon>
        <taxon>eudicotyledons</taxon>
        <taxon>Gunneridae</taxon>
        <taxon>Pentapetalae</taxon>
        <taxon>rosids</taxon>
        <taxon>Vitales</taxon>
        <taxon>Vitaceae</taxon>
        <taxon>Viteae</taxon>
        <taxon>Vitis</taxon>
    </lineage>
</organism>
<sequence length="416" mass="45841">MEGIISFISTTTVRPASPEESTKRIELTPWDLHVLLLGPITRGLLFLKPTPGPEENGLQTMTAIVDHLKTSLSRTLDFFYPLAGRLGTTVNDDDNTTCFFIDCNSAGAQFIHAAAGGVTVADILDPVYVPEIVSSFFSQDEVQNYQDVTQPLLSVQVTELVDGIFVGCTLNRVLADGQSFWHFFNSWSEISRGSNKISLSPVFKRWFGDDTHYPIRIPQSAMVFERPTTSSPVQEMFFHFSKGKIAGLKARANAEMGTDRISSLQALMAHFWRSTIRARHLPEDQETIWRGRNNESRGAAGDGMGHVAWQMNKIISTFTEVKATNFLKSWAKDPKPATDSAIMMRIALIMAGSPRFNVYGNDFGWGRPVAVRGGGGIKLNGKATSFQGAEEGSIDIEACLSPETLKALMEDAEFMG</sequence>
<dbReference type="PANTHER" id="PTHR31896:SF43">
    <property type="entry name" value="PROTEIN ENHANCED PSEUDOMONAS SUSCEPTIBILITY 1"/>
    <property type="match status" value="1"/>
</dbReference>
<dbReference type="PANTHER" id="PTHR31896">
    <property type="entry name" value="FAMILY REGULATORY PROTEIN, PUTATIVE (AFU_ORTHOLOGUE AFUA_3G14730)-RELATED"/>
    <property type="match status" value="1"/>
</dbReference>
<gene>
    <name evidence="2" type="primary">VvCHDh000001_4</name>
    <name evidence="2" type="ORF">CK203_109548</name>
</gene>
<protein>
    <submittedName>
        <fullName evidence="2">Putative acetyltransferase</fullName>
    </submittedName>
</protein>
<evidence type="ECO:0000256" key="1">
    <source>
        <dbReference type="ARBA" id="ARBA00022679"/>
    </source>
</evidence>